<dbReference type="RefSeq" id="WP_110664531.1">
    <property type="nucleotide sequence ID" value="NZ_PYBW01000004.1"/>
</dbReference>
<evidence type="ECO:0000256" key="5">
    <source>
        <dbReference type="ARBA" id="ARBA00023210"/>
    </source>
</evidence>
<dbReference type="GO" id="GO:0000917">
    <property type="term" value="P:division septum assembly"/>
    <property type="evidence" value="ECO:0007669"/>
    <property type="project" value="UniProtKB-KW"/>
</dbReference>
<gene>
    <name evidence="7" type="ORF">C7C46_00625</name>
</gene>
<organism evidence="7 8">
    <name type="scientific">Streptomyces tateyamensis</name>
    <dbReference type="NCBI Taxonomy" id="565073"/>
    <lineage>
        <taxon>Bacteria</taxon>
        <taxon>Bacillati</taxon>
        <taxon>Actinomycetota</taxon>
        <taxon>Actinomycetes</taxon>
        <taxon>Kitasatosporales</taxon>
        <taxon>Streptomycetaceae</taxon>
        <taxon>Streptomyces</taxon>
    </lineage>
</organism>
<dbReference type="OrthoDB" id="4186410at2"/>
<reference evidence="7 8" key="1">
    <citation type="submission" date="2018-03" db="EMBL/GenBank/DDBJ databases">
        <title>Bioinformatic expansion and discovery of thiopeptide antibiotics.</title>
        <authorList>
            <person name="Schwalen C.J."/>
            <person name="Hudson G.A."/>
            <person name="Mitchell D.A."/>
        </authorList>
    </citation>
    <scope>NUCLEOTIDE SEQUENCE [LARGE SCALE GENOMIC DNA]</scope>
    <source>
        <strain evidence="7 8">ATCC 21389</strain>
    </source>
</reference>
<keyword evidence="5" id="KW-0717">Septation</keyword>
<evidence type="ECO:0000313" key="7">
    <source>
        <dbReference type="EMBL" id="PYC88412.1"/>
    </source>
</evidence>
<evidence type="ECO:0000256" key="1">
    <source>
        <dbReference type="ARBA" id="ARBA00004431"/>
    </source>
</evidence>
<evidence type="ECO:0000256" key="3">
    <source>
        <dbReference type="ARBA" id="ARBA00022618"/>
    </source>
</evidence>
<keyword evidence="4" id="KW-0749">Sporulation</keyword>
<evidence type="ECO:0000256" key="6">
    <source>
        <dbReference type="ARBA" id="ARBA00023306"/>
    </source>
</evidence>
<accession>A0A2V4P165</accession>
<dbReference type="GO" id="GO:0030435">
    <property type="term" value="P:sporulation resulting in formation of a cellular spore"/>
    <property type="evidence" value="ECO:0007669"/>
    <property type="project" value="UniProtKB-KW"/>
</dbReference>
<comment type="similarity">
    <text evidence="2">Belongs to the SsgA family.</text>
</comment>
<dbReference type="Pfam" id="PF04686">
    <property type="entry name" value="SsgA"/>
    <property type="match status" value="1"/>
</dbReference>
<dbReference type="Gene3D" id="2.30.31.20">
    <property type="entry name" value="Sporulation-specific cell division protein SsgB"/>
    <property type="match status" value="1"/>
</dbReference>
<sequence>MDLITARTTMQLRTGVDTVVPVTAECSYSTADPFAVRCQFPGERDSVDWVFGRDLLARGLTAGCGDGDVHIAPADRQNVYIAVAGPNGVALLVASVSDLVDFLTRSYALVPKGTEGAHIDWDACIDRLLASPS</sequence>
<dbReference type="GO" id="GO:0030428">
    <property type="term" value="C:cell septum"/>
    <property type="evidence" value="ECO:0007669"/>
    <property type="project" value="UniProtKB-SubCell"/>
</dbReference>
<dbReference type="InterPro" id="IPR038658">
    <property type="entry name" value="SsgB_sf"/>
</dbReference>
<dbReference type="AlphaFoldDB" id="A0A2V4P165"/>
<evidence type="ECO:0000256" key="4">
    <source>
        <dbReference type="ARBA" id="ARBA00022969"/>
    </source>
</evidence>
<proteinExistence type="inferred from homology"/>
<keyword evidence="8" id="KW-1185">Reference proteome</keyword>
<dbReference type="EMBL" id="PYBW01000004">
    <property type="protein sequence ID" value="PYC88412.1"/>
    <property type="molecule type" value="Genomic_DNA"/>
</dbReference>
<comment type="caution">
    <text evidence="7">The sequence shown here is derived from an EMBL/GenBank/DDBJ whole genome shotgun (WGS) entry which is preliminary data.</text>
</comment>
<comment type="subcellular location">
    <subcellularLocation>
        <location evidence="1">Cell septum</location>
    </subcellularLocation>
</comment>
<name>A0A2V4P165_9ACTN</name>
<dbReference type="Proteomes" id="UP000248039">
    <property type="component" value="Unassembled WGS sequence"/>
</dbReference>
<evidence type="ECO:0000313" key="8">
    <source>
        <dbReference type="Proteomes" id="UP000248039"/>
    </source>
</evidence>
<keyword evidence="6" id="KW-0131">Cell cycle</keyword>
<evidence type="ECO:0000256" key="2">
    <source>
        <dbReference type="ARBA" id="ARBA00009323"/>
    </source>
</evidence>
<keyword evidence="3 7" id="KW-0132">Cell division</keyword>
<dbReference type="InterPro" id="IPR006776">
    <property type="entry name" value="SsgB"/>
</dbReference>
<protein>
    <submittedName>
        <fullName evidence="7">SsgA family sporulation/cell division regulator</fullName>
    </submittedName>
</protein>